<evidence type="ECO:0000313" key="1">
    <source>
        <dbReference type="EMBL" id="SFJ57183.1"/>
    </source>
</evidence>
<reference evidence="1 2" key="1">
    <citation type="submission" date="2016-10" db="EMBL/GenBank/DDBJ databases">
        <authorList>
            <person name="de Groot N.N."/>
        </authorList>
    </citation>
    <scope>NUCLEOTIDE SEQUENCE [LARGE SCALE GENOMIC DNA]</scope>
    <source>
        <strain evidence="1 2">DSM 44778</strain>
    </source>
</reference>
<dbReference type="EMBL" id="FORR01000013">
    <property type="protein sequence ID" value="SFJ57183.1"/>
    <property type="molecule type" value="Genomic_DNA"/>
</dbReference>
<keyword evidence="2" id="KW-1185">Reference proteome</keyword>
<evidence type="ECO:0000313" key="2">
    <source>
        <dbReference type="Proteomes" id="UP000199545"/>
    </source>
</evidence>
<dbReference type="AlphaFoldDB" id="A0A1I3SEB3"/>
<protein>
    <submittedName>
        <fullName evidence="1">Uncharacterized protein</fullName>
    </submittedName>
</protein>
<sequence>MVFAPPLYLYRCEQENPLASERVSDERQFNTASQVRPFLMRF</sequence>
<accession>A0A1I3SEB3</accession>
<name>A0A1I3SEB3_9BACL</name>
<proteinExistence type="predicted"/>
<gene>
    <name evidence="1" type="ORF">SAMN05421852_1133</name>
</gene>
<dbReference type="Proteomes" id="UP000199545">
    <property type="component" value="Unassembled WGS sequence"/>
</dbReference>
<organism evidence="1 2">
    <name type="scientific">Thermoflavimicrobium dichotomicum</name>
    <dbReference type="NCBI Taxonomy" id="46223"/>
    <lineage>
        <taxon>Bacteria</taxon>
        <taxon>Bacillati</taxon>
        <taxon>Bacillota</taxon>
        <taxon>Bacilli</taxon>
        <taxon>Bacillales</taxon>
        <taxon>Thermoactinomycetaceae</taxon>
        <taxon>Thermoflavimicrobium</taxon>
    </lineage>
</organism>